<keyword evidence="1" id="KW-0812">Transmembrane</keyword>
<keyword evidence="1" id="KW-1133">Transmembrane helix</keyword>
<name>A0A5B9MMF7_9BACT</name>
<evidence type="ECO:0000256" key="1">
    <source>
        <dbReference type="SAM" id="Phobius"/>
    </source>
</evidence>
<organism evidence="2 3">
    <name type="scientific">Stieleria maiorica</name>
    <dbReference type="NCBI Taxonomy" id="2795974"/>
    <lineage>
        <taxon>Bacteria</taxon>
        <taxon>Pseudomonadati</taxon>
        <taxon>Planctomycetota</taxon>
        <taxon>Planctomycetia</taxon>
        <taxon>Pirellulales</taxon>
        <taxon>Pirellulaceae</taxon>
        <taxon>Stieleria</taxon>
    </lineage>
</organism>
<reference evidence="2 3" key="1">
    <citation type="submission" date="2019-02" db="EMBL/GenBank/DDBJ databases">
        <title>Planctomycetal bacteria perform biofilm scaping via a novel small molecule.</title>
        <authorList>
            <person name="Jeske O."/>
            <person name="Boedeker C."/>
            <person name="Wiegand S."/>
            <person name="Breitling P."/>
            <person name="Kallscheuer N."/>
            <person name="Jogler M."/>
            <person name="Rohde M."/>
            <person name="Petersen J."/>
            <person name="Medema M.H."/>
            <person name="Surup F."/>
            <person name="Jogler C."/>
        </authorList>
    </citation>
    <scope>NUCLEOTIDE SEQUENCE [LARGE SCALE GENOMIC DNA]</scope>
    <source>
        <strain evidence="2 3">Mal15</strain>
    </source>
</reference>
<feature type="transmembrane region" description="Helical" evidence="1">
    <location>
        <begin position="32"/>
        <end position="55"/>
    </location>
</feature>
<protein>
    <recommendedName>
        <fullName evidence="4">Neutral/alkaline non-lysosomal ceramidase</fullName>
    </recommendedName>
</protein>
<evidence type="ECO:0008006" key="4">
    <source>
        <dbReference type="Google" id="ProtNLM"/>
    </source>
</evidence>
<evidence type="ECO:0000313" key="3">
    <source>
        <dbReference type="Proteomes" id="UP000321353"/>
    </source>
</evidence>
<evidence type="ECO:0000313" key="2">
    <source>
        <dbReference type="EMBL" id="QEG02549.1"/>
    </source>
</evidence>
<dbReference type="Proteomes" id="UP000321353">
    <property type="component" value="Chromosome"/>
</dbReference>
<dbReference type="EMBL" id="CP036264">
    <property type="protein sequence ID" value="QEG02549.1"/>
    <property type="molecule type" value="Genomic_DNA"/>
</dbReference>
<dbReference type="KEGG" id="smam:Mal15_66700"/>
<keyword evidence="3" id="KW-1185">Reference proteome</keyword>
<sequence length="499" mass="53737">MPTDHHHPHQTKQRDSNVATLARAWKSLRIHLLAKVATFDLSMTLLLAVFLLGWLPIGNVEGFAAEPGSIQVATFDLDVTPPVGSMMAYDPVRRHDELGLRCRGLVIVGAGQPIVLCAVDWIGIANGAHDAFRDALATAAETTPDRVAVHCLHQHDAPRSDFTAEQILHHAGATDLGGFESSFQRDVLQRLSQTVTAAVPHAQTITHAGFGTATVEKVASNRRLLGPDGKVKATRYTACGDPELRAEPEGTIDPELSCLVFYNGTKAIASLTYYACHPQSYYRTGVPSPDFPGIARIIRGQDVPETMHIHFNGAGGNIGAGKYNDGNKANRLVLAARVADAMKRAFDSAERFPITADLISWSVAPVALPPAPHLDRDQLQATLENPSSPEAQSAPANLAWLGRCQSGHKIDLACLGVGNVRVLHMPGELFVEYQLAAKKMRDDLHVAMAAYGDYGPGYIGTEIAYGQGGYETSQRASRVDKSCEHVLMDSIALLLGKAE</sequence>
<gene>
    <name evidence="2" type="ORF">Mal15_66700</name>
</gene>
<keyword evidence="1" id="KW-0472">Membrane</keyword>
<dbReference type="AlphaFoldDB" id="A0A5B9MMF7"/>
<accession>A0A5B9MMF7</accession>
<proteinExistence type="predicted"/>